<keyword evidence="5" id="KW-0723">Serine/threonine-protein kinase</keyword>
<dbReference type="InterPro" id="IPR011009">
    <property type="entry name" value="Kinase-like_dom_sf"/>
</dbReference>
<evidence type="ECO:0000259" key="6">
    <source>
        <dbReference type="PROSITE" id="PS50011"/>
    </source>
</evidence>
<organism evidence="7 8">
    <name type="scientific">Conidiobolus coronatus (strain ATCC 28846 / CBS 209.66 / NRRL 28638)</name>
    <name type="common">Delacroixia coronata</name>
    <dbReference type="NCBI Taxonomy" id="796925"/>
    <lineage>
        <taxon>Eukaryota</taxon>
        <taxon>Fungi</taxon>
        <taxon>Fungi incertae sedis</taxon>
        <taxon>Zoopagomycota</taxon>
        <taxon>Entomophthoromycotina</taxon>
        <taxon>Entomophthoromycetes</taxon>
        <taxon>Entomophthorales</taxon>
        <taxon>Ancylistaceae</taxon>
        <taxon>Conidiobolus</taxon>
    </lineage>
</organism>
<evidence type="ECO:0000256" key="4">
    <source>
        <dbReference type="PROSITE-ProRule" id="PRU10141"/>
    </source>
</evidence>
<dbReference type="OrthoDB" id="1732493at2759"/>
<dbReference type="PROSITE" id="PS50011">
    <property type="entry name" value="PROTEIN_KINASE_DOM"/>
    <property type="match status" value="1"/>
</dbReference>
<dbReference type="SUPFAM" id="SSF56112">
    <property type="entry name" value="Protein kinase-like (PK-like)"/>
    <property type="match status" value="1"/>
</dbReference>
<keyword evidence="5" id="KW-0418">Kinase</keyword>
<dbReference type="InterPro" id="IPR008271">
    <property type="entry name" value="Ser/Thr_kinase_AS"/>
</dbReference>
<evidence type="ECO:0000256" key="2">
    <source>
        <dbReference type="ARBA" id="ARBA00022741"/>
    </source>
</evidence>
<dbReference type="InterPro" id="IPR017441">
    <property type="entry name" value="Protein_kinase_ATP_BS"/>
</dbReference>
<dbReference type="SMART" id="SM00220">
    <property type="entry name" value="S_TKc"/>
    <property type="match status" value="1"/>
</dbReference>
<protein>
    <submittedName>
        <fullName evidence="7">Negative regulator of the PHO system</fullName>
    </submittedName>
</protein>
<reference evidence="7 8" key="1">
    <citation type="journal article" date="2015" name="Genome Biol. Evol.">
        <title>Phylogenomic analyses indicate that early fungi evolved digesting cell walls of algal ancestors of land plants.</title>
        <authorList>
            <person name="Chang Y."/>
            <person name="Wang S."/>
            <person name="Sekimoto S."/>
            <person name="Aerts A.L."/>
            <person name="Choi C."/>
            <person name="Clum A."/>
            <person name="LaButti K.M."/>
            <person name="Lindquist E.A."/>
            <person name="Yee Ngan C."/>
            <person name="Ohm R.A."/>
            <person name="Salamov A.A."/>
            <person name="Grigoriev I.V."/>
            <person name="Spatafora J.W."/>
            <person name="Berbee M.L."/>
        </authorList>
    </citation>
    <scope>NUCLEOTIDE SEQUENCE [LARGE SCALE GENOMIC DNA]</scope>
    <source>
        <strain evidence="7 8">NRRL 28638</strain>
    </source>
</reference>
<keyword evidence="3 4" id="KW-0067">ATP-binding</keyword>
<evidence type="ECO:0000256" key="5">
    <source>
        <dbReference type="RuleBase" id="RU000304"/>
    </source>
</evidence>
<name>A0A137PAG6_CONC2</name>
<proteinExistence type="inferred from homology"/>
<dbReference type="OMA" id="YLYQITR"/>
<dbReference type="PANTHER" id="PTHR24056">
    <property type="entry name" value="CELL DIVISION PROTEIN KINASE"/>
    <property type="match status" value="1"/>
</dbReference>
<dbReference type="FunFam" id="1.10.510.10:FF:000611">
    <property type="entry name" value="CMGC family protein kinase"/>
    <property type="match status" value="1"/>
</dbReference>
<dbReference type="FunFam" id="3.30.200.20:FF:000042">
    <property type="entry name" value="Aurora kinase A"/>
    <property type="match status" value="1"/>
</dbReference>
<dbReference type="InterPro" id="IPR050108">
    <property type="entry name" value="CDK"/>
</dbReference>
<dbReference type="Pfam" id="PF00069">
    <property type="entry name" value="Pkinase"/>
    <property type="match status" value="1"/>
</dbReference>
<evidence type="ECO:0000256" key="1">
    <source>
        <dbReference type="ARBA" id="ARBA00006485"/>
    </source>
</evidence>
<sequence>MANNSDNYDILDKLGSGTYGAVHKGLNRRTNQTVAIKVIQSSLEEGVTPTTIREVCLLKALHHPNIIPLYEVYISQQQLHLVFQYMQFDLERYMKHHKYQEGLPSEECKKFMWELVNGVDYLHERRIIHRDLKPQNLLIDSDGTLKIADFGLARPYGLPLNEYSTHVATQWYRAPDVLLGSTKYTTSIDTWALGCIMAEMYTGKPLFPGSTEEDQLGLIFQMFGTPNERTWPGVSKLPKFRYDFPQYNYQPFQIPNLFLDNNGQDLCQRMLLYDPTKRFNTKKILTHPYFKEFRYNQLGIDRHSYFEYQ</sequence>
<dbReference type="STRING" id="796925.A0A137PAG6"/>
<dbReference type="PROSITE" id="PS00107">
    <property type="entry name" value="PROTEIN_KINASE_ATP"/>
    <property type="match status" value="1"/>
</dbReference>
<dbReference type="GO" id="GO:0005634">
    <property type="term" value="C:nucleus"/>
    <property type="evidence" value="ECO:0007669"/>
    <property type="project" value="TreeGrafter"/>
</dbReference>
<keyword evidence="2 4" id="KW-0547">Nucleotide-binding</keyword>
<evidence type="ECO:0000256" key="3">
    <source>
        <dbReference type="ARBA" id="ARBA00022840"/>
    </source>
</evidence>
<evidence type="ECO:0000313" key="7">
    <source>
        <dbReference type="EMBL" id="KXN72003.1"/>
    </source>
</evidence>
<keyword evidence="8" id="KW-1185">Reference proteome</keyword>
<dbReference type="CDD" id="cd07829">
    <property type="entry name" value="STKc_CDK_like"/>
    <property type="match status" value="1"/>
</dbReference>
<accession>A0A137PAG6</accession>
<dbReference type="AlphaFoldDB" id="A0A137PAG6"/>
<gene>
    <name evidence="7" type="ORF">CONCODRAFT_78025</name>
</gene>
<comment type="similarity">
    <text evidence="1">Belongs to the protein kinase superfamily. CMGC Ser/Thr protein kinase family. CDC2/CDKX subfamily.</text>
</comment>
<dbReference type="Gene3D" id="1.10.510.10">
    <property type="entry name" value="Transferase(Phosphotransferase) domain 1"/>
    <property type="match status" value="1"/>
</dbReference>
<feature type="domain" description="Protein kinase" evidence="6">
    <location>
        <begin position="8"/>
        <end position="290"/>
    </location>
</feature>
<dbReference type="GO" id="GO:0005524">
    <property type="term" value="F:ATP binding"/>
    <property type="evidence" value="ECO:0007669"/>
    <property type="project" value="UniProtKB-UniRule"/>
</dbReference>
<dbReference type="PROSITE" id="PS00108">
    <property type="entry name" value="PROTEIN_KINASE_ST"/>
    <property type="match status" value="1"/>
</dbReference>
<dbReference type="Gene3D" id="3.30.200.20">
    <property type="entry name" value="Phosphorylase Kinase, domain 1"/>
    <property type="match status" value="1"/>
</dbReference>
<feature type="binding site" evidence="4">
    <location>
        <position position="37"/>
    </location>
    <ligand>
        <name>ATP</name>
        <dbReference type="ChEBI" id="CHEBI:30616"/>
    </ligand>
</feature>
<dbReference type="InterPro" id="IPR000719">
    <property type="entry name" value="Prot_kinase_dom"/>
</dbReference>
<evidence type="ECO:0000313" key="8">
    <source>
        <dbReference type="Proteomes" id="UP000070444"/>
    </source>
</evidence>
<dbReference type="Proteomes" id="UP000070444">
    <property type="component" value="Unassembled WGS sequence"/>
</dbReference>
<dbReference type="GO" id="GO:0004674">
    <property type="term" value="F:protein serine/threonine kinase activity"/>
    <property type="evidence" value="ECO:0007669"/>
    <property type="project" value="UniProtKB-KW"/>
</dbReference>
<keyword evidence="5" id="KW-0808">Transferase</keyword>
<dbReference type="EMBL" id="KQ964462">
    <property type="protein sequence ID" value="KXN72003.1"/>
    <property type="molecule type" value="Genomic_DNA"/>
</dbReference>